<dbReference type="GO" id="GO:0006396">
    <property type="term" value="P:RNA processing"/>
    <property type="evidence" value="ECO:0007669"/>
    <property type="project" value="InterPro"/>
</dbReference>
<keyword evidence="4" id="KW-0479">Metal-binding</keyword>
<evidence type="ECO:0000313" key="10">
    <source>
        <dbReference type="Proteomes" id="UP000225217"/>
    </source>
</evidence>
<dbReference type="GO" id="GO:0042245">
    <property type="term" value="P:RNA repair"/>
    <property type="evidence" value="ECO:0007669"/>
    <property type="project" value="TreeGrafter"/>
</dbReference>
<evidence type="ECO:0000256" key="6">
    <source>
        <dbReference type="ARBA" id="ARBA00023134"/>
    </source>
</evidence>
<comment type="cofactor">
    <cofactor evidence="1">
        <name>Mn(2+)</name>
        <dbReference type="ChEBI" id="CHEBI:29035"/>
    </cofactor>
</comment>
<evidence type="ECO:0000313" key="9">
    <source>
        <dbReference type="EMBL" id="APC43664.1"/>
    </source>
</evidence>
<keyword evidence="3 9" id="KW-0436">Ligase</keyword>
<dbReference type="InterPro" id="IPR001233">
    <property type="entry name" value="RtcB"/>
</dbReference>
<dbReference type="PANTHER" id="PTHR43749">
    <property type="entry name" value="RNA-SPLICING LIGASE RTCB"/>
    <property type="match status" value="1"/>
</dbReference>
<dbReference type="InterPro" id="IPR052915">
    <property type="entry name" value="RtcB-like"/>
</dbReference>
<evidence type="ECO:0000256" key="2">
    <source>
        <dbReference type="ARBA" id="ARBA00012726"/>
    </source>
</evidence>
<dbReference type="Gene3D" id="3.90.1860.10">
    <property type="entry name" value="tRNA-splicing ligase RtcB"/>
    <property type="match status" value="1"/>
</dbReference>
<keyword evidence="6" id="KW-0342">GTP-binding</keyword>
<evidence type="ECO:0000256" key="1">
    <source>
        <dbReference type="ARBA" id="ARBA00001936"/>
    </source>
</evidence>
<reference evidence="9 10" key="1">
    <citation type="submission" date="2016-08" db="EMBL/GenBank/DDBJ databases">
        <authorList>
            <person name="Grinspan D."/>
            <person name="Erlich J."/>
            <person name="Cui Z.D."/>
            <person name="Khazanchi R."/>
            <person name="Shaffer C.D."/>
            <person name="Hafer-Weston K.A."/>
            <person name="Elgin S.C.R."/>
            <person name="Klyczek K."/>
            <person name="Garlena R.A."/>
            <person name="Russell D.A."/>
            <person name="Pope W.H."/>
            <person name="Jacobs-Sera D."/>
            <person name="Hendrix R.W."/>
            <person name="Hatfull G.F."/>
        </authorList>
    </citation>
    <scope>NUCLEOTIDE SEQUENCE [LARGE SCALE GENOMIC DNA]</scope>
</reference>
<comment type="catalytic activity">
    <reaction evidence="8">
        <text>a 3'-end 3'-phospho-ribonucleotide-RNA + a 5'-end dephospho-ribonucleoside-RNA + GTP = a ribonucleotidyl-ribonucleotide-RNA + GMP + diphosphate</text>
        <dbReference type="Rhea" id="RHEA:68076"/>
        <dbReference type="Rhea" id="RHEA-COMP:10463"/>
        <dbReference type="Rhea" id="RHEA-COMP:13936"/>
        <dbReference type="Rhea" id="RHEA-COMP:17355"/>
        <dbReference type="ChEBI" id="CHEBI:33019"/>
        <dbReference type="ChEBI" id="CHEBI:37565"/>
        <dbReference type="ChEBI" id="CHEBI:58115"/>
        <dbReference type="ChEBI" id="CHEBI:83062"/>
        <dbReference type="ChEBI" id="CHEBI:138284"/>
        <dbReference type="ChEBI" id="CHEBI:173118"/>
        <dbReference type="EC" id="6.5.1.8"/>
    </reaction>
</comment>
<sequence>MSPTVINDRLINFASEVDDETLAQAQQTADMPFVYPHVALMPDAHFGKGSSVGTVIPTEGAVIPAAVGVDIGCGMIAARTSYTATDLEGRELSALRESIESAIPMSAGGYNKSLDRFDFTRSRLDWLQLIATRFGVDLSHSPKWREQLGTLGGGNHFIELCVDHLDRVWLFLHSGSRGVGNKIAQRHIAAAQGYCHNNGLQVPHPDLAYLVEGTPEFDSYIVELRWAQRFAYLNRAEMLDRFARAFAHWMGYPPGDADSLLVETINTHHNYTQKETHGGREVWLTRKGAIDANKGVRGLIPGSMGTRSYVVTGKGNPEALCSAPHGAGRRFSRNKARKMFTVEDLDARMAGIEYRRGEAWVDEIPDAYKPIDVVMADAESLVSVDVELRQVLNVKGL</sequence>
<evidence type="ECO:0000256" key="5">
    <source>
        <dbReference type="ARBA" id="ARBA00022741"/>
    </source>
</evidence>
<protein>
    <recommendedName>
        <fullName evidence="2">3'-phosphate/5'-hydroxy nucleic acid ligase</fullName>
        <ecNumber evidence="2">6.5.1.8</ecNumber>
    </recommendedName>
</protein>
<keyword evidence="5" id="KW-0547">Nucleotide-binding</keyword>
<evidence type="ECO:0000256" key="7">
    <source>
        <dbReference type="ARBA" id="ARBA00023211"/>
    </source>
</evidence>
<dbReference type="GO" id="GO:0170057">
    <property type="term" value="F:RNA ligase (GTP) activity"/>
    <property type="evidence" value="ECO:0007669"/>
    <property type="project" value="UniProtKB-EC"/>
</dbReference>
<dbReference type="EMBL" id="KX808132">
    <property type="protein sequence ID" value="APC43664.1"/>
    <property type="molecule type" value="Genomic_DNA"/>
</dbReference>
<dbReference type="Proteomes" id="UP000225217">
    <property type="component" value="Segment"/>
</dbReference>
<dbReference type="GO" id="GO:0003909">
    <property type="term" value="F:DNA ligase activity"/>
    <property type="evidence" value="ECO:0007669"/>
    <property type="project" value="TreeGrafter"/>
</dbReference>
<organism evidence="9 10">
    <name type="scientific">Mycobacterium phage Amelie</name>
    <dbReference type="NCBI Taxonomy" id="1913035"/>
    <lineage>
        <taxon>Viruses</taxon>
        <taxon>Duplodnaviria</taxon>
        <taxon>Heunggongvirae</taxon>
        <taxon>Uroviricota</taxon>
        <taxon>Caudoviricetes</taxon>
        <taxon>Weiservirinae</taxon>
        <taxon>Anayavirus</taxon>
        <taxon>Anayavirus amelie</taxon>
    </lineage>
</organism>
<dbReference type="PANTHER" id="PTHR43749:SF2">
    <property type="entry name" value="RNA-SPLICING LIGASE RTCB"/>
    <property type="match status" value="1"/>
</dbReference>
<gene>
    <name evidence="9" type="ORF">SEA_AMELIE_67</name>
</gene>
<dbReference type="EC" id="6.5.1.8" evidence="2"/>
<evidence type="ECO:0000256" key="4">
    <source>
        <dbReference type="ARBA" id="ARBA00022723"/>
    </source>
</evidence>
<evidence type="ECO:0000256" key="8">
    <source>
        <dbReference type="ARBA" id="ARBA00047746"/>
    </source>
</evidence>
<dbReference type="GO" id="GO:0030145">
    <property type="term" value="F:manganese ion binding"/>
    <property type="evidence" value="ECO:0007669"/>
    <property type="project" value="TreeGrafter"/>
</dbReference>
<dbReference type="GO" id="GO:0005525">
    <property type="term" value="F:GTP binding"/>
    <property type="evidence" value="ECO:0007669"/>
    <property type="project" value="UniProtKB-KW"/>
</dbReference>
<dbReference type="SUPFAM" id="SSF103365">
    <property type="entry name" value="Hypothetical protein PH1602"/>
    <property type="match status" value="1"/>
</dbReference>
<name>A0A1J0GQD3_9CAUD</name>
<dbReference type="GO" id="GO:0006281">
    <property type="term" value="P:DNA repair"/>
    <property type="evidence" value="ECO:0007669"/>
    <property type="project" value="TreeGrafter"/>
</dbReference>
<accession>A0A1J0GQD3</accession>
<proteinExistence type="predicted"/>
<keyword evidence="10" id="KW-1185">Reference proteome</keyword>
<dbReference type="Pfam" id="PF01139">
    <property type="entry name" value="RtcB"/>
    <property type="match status" value="1"/>
</dbReference>
<dbReference type="InterPro" id="IPR036025">
    <property type="entry name" value="RtcB-like_sf"/>
</dbReference>
<keyword evidence="7" id="KW-0464">Manganese</keyword>
<evidence type="ECO:0000256" key="3">
    <source>
        <dbReference type="ARBA" id="ARBA00022598"/>
    </source>
</evidence>